<organism evidence="5 6">
    <name type="scientific">Parvularcula mediterranea</name>
    <dbReference type="NCBI Taxonomy" id="2732508"/>
    <lineage>
        <taxon>Bacteria</taxon>
        <taxon>Pseudomonadati</taxon>
        <taxon>Pseudomonadota</taxon>
        <taxon>Alphaproteobacteria</taxon>
        <taxon>Parvularculales</taxon>
        <taxon>Parvularculaceae</taxon>
        <taxon>Parvularcula</taxon>
    </lineage>
</organism>
<evidence type="ECO:0000256" key="3">
    <source>
        <dbReference type="ARBA" id="ARBA00022679"/>
    </source>
</evidence>
<dbReference type="AlphaFoldDB" id="A0A7Y3RMK9"/>
<evidence type="ECO:0000313" key="6">
    <source>
        <dbReference type="Proteomes" id="UP000536835"/>
    </source>
</evidence>
<evidence type="ECO:0000256" key="2">
    <source>
        <dbReference type="ARBA" id="ARBA00022676"/>
    </source>
</evidence>
<dbReference type="RefSeq" id="WP_173199699.1">
    <property type="nucleotide sequence ID" value="NZ_JABFCX010000003.1"/>
</dbReference>
<dbReference type="PANTHER" id="PTHR43685">
    <property type="entry name" value="GLYCOSYLTRANSFERASE"/>
    <property type="match status" value="1"/>
</dbReference>
<evidence type="ECO:0000256" key="1">
    <source>
        <dbReference type="ARBA" id="ARBA00006739"/>
    </source>
</evidence>
<dbReference type="Proteomes" id="UP000536835">
    <property type="component" value="Unassembled WGS sequence"/>
</dbReference>
<dbReference type="InterPro" id="IPR029044">
    <property type="entry name" value="Nucleotide-diphossugar_trans"/>
</dbReference>
<accession>A0A7Y3RMK9</accession>
<comment type="caution">
    <text evidence="5">The sequence shown here is derived from an EMBL/GenBank/DDBJ whole genome shotgun (WGS) entry which is preliminary data.</text>
</comment>
<evidence type="ECO:0000259" key="4">
    <source>
        <dbReference type="Pfam" id="PF00535"/>
    </source>
</evidence>
<name>A0A7Y3RMK9_9PROT</name>
<dbReference type="SUPFAM" id="SSF53448">
    <property type="entry name" value="Nucleotide-diphospho-sugar transferases"/>
    <property type="match status" value="1"/>
</dbReference>
<dbReference type="Pfam" id="PF00535">
    <property type="entry name" value="Glycos_transf_2"/>
    <property type="match status" value="1"/>
</dbReference>
<sequence length="335" mass="37675">MTDDPSVSVLMSVRDGSFLAPALDTLLVQTVRDFDVVLVDDGADRETKALIASYAEQEPRIRVFENERNLGLAASLNRGLAEVRAPLVARADADDLYHPERLERQLAEFETRPNLGVLSCGYERIDGEDRHLFSVKPAQGHDLIRFRSMFINCVLHPGVMFRTEIVRDAGGYDERFWTAQDSELWSRLLAVTTFDNLTEPLVKWRRHGASTLGSRGDEGKALSNEVSVRLHERYLGEPTDADEVRAAVQLWRSFDRLDLRTVELGLRGLRRVHSVAQKKEPPSILRDFERRIATSLSRQTKRNVSQRPADAGAMAPAAVRWFFGRPGLPASEAPS</sequence>
<keyword evidence="6" id="KW-1185">Reference proteome</keyword>
<proteinExistence type="inferred from homology"/>
<dbReference type="Gene3D" id="3.90.550.10">
    <property type="entry name" value="Spore Coat Polysaccharide Biosynthesis Protein SpsA, Chain A"/>
    <property type="match status" value="1"/>
</dbReference>
<dbReference type="PANTHER" id="PTHR43685:SF5">
    <property type="entry name" value="GLYCOSYLTRANSFERASE EPSE-RELATED"/>
    <property type="match status" value="1"/>
</dbReference>
<keyword evidence="2" id="KW-0328">Glycosyltransferase</keyword>
<keyword evidence="3 5" id="KW-0808">Transferase</keyword>
<evidence type="ECO:0000313" key="5">
    <source>
        <dbReference type="EMBL" id="NNU16848.1"/>
    </source>
</evidence>
<comment type="similarity">
    <text evidence="1">Belongs to the glycosyltransferase 2 family.</text>
</comment>
<reference evidence="5 6" key="1">
    <citation type="submission" date="2020-05" db="EMBL/GenBank/DDBJ databases">
        <title>Parvularcula mediterraneae sp. nov., isolated from polypropylene straw from shallow seawater of the seashore of Laganas in Zakynthos island, Greece.</title>
        <authorList>
            <person name="Szabo I."/>
            <person name="Al-Omari J."/>
            <person name="Rado J."/>
            <person name="Szerdahelyi G.S."/>
        </authorList>
    </citation>
    <scope>NUCLEOTIDE SEQUENCE [LARGE SCALE GENOMIC DNA]</scope>
    <source>
        <strain evidence="5 6">ZS-1/3</strain>
    </source>
</reference>
<dbReference type="GO" id="GO:0016757">
    <property type="term" value="F:glycosyltransferase activity"/>
    <property type="evidence" value="ECO:0007669"/>
    <property type="project" value="UniProtKB-KW"/>
</dbReference>
<protein>
    <submittedName>
        <fullName evidence="5">Glycosyltransferase</fullName>
    </submittedName>
</protein>
<dbReference type="EMBL" id="JABFCX010000003">
    <property type="protein sequence ID" value="NNU16848.1"/>
    <property type="molecule type" value="Genomic_DNA"/>
</dbReference>
<dbReference type="InterPro" id="IPR050834">
    <property type="entry name" value="Glycosyltransf_2"/>
</dbReference>
<dbReference type="InterPro" id="IPR001173">
    <property type="entry name" value="Glyco_trans_2-like"/>
</dbReference>
<feature type="domain" description="Glycosyltransferase 2-like" evidence="4">
    <location>
        <begin position="17"/>
        <end position="130"/>
    </location>
</feature>
<gene>
    <name evidence="5" type="ORF">HK107_11015</name>
</gene>